<keyword evidence="6" id="KW-0862">Zinc</keyword>
<comment type="subcellular location">
    <subcellularLocation>
        <location evidence="2">Endosome membrane</location>
        <topology evidence="2">Peripheral membrane protein</topology>
    </subcellularLocation>
    <subcellularLocation>
        <location evidence="1">Late endosome membrane</location>
    </subcellularLocation>
    <subcellularLocation>
        <location evidence="3">Lysosome membrane</location>
        <topology evidence="3">Peripheral membrane protein</topology>
        <orientation evidence="3">Cytoplasmic side</orientation>
    </subcellularLocation>
</comment>
<dbReference type="PROSITE" id="PS51837">
    <property type="entry name" value="LITAF"/>
    <property type="match status" value="1"/>
</dbReference>
<evidence type="ECO:0000256" key="2">
    <source>
        <dbReference type="ARBA" id="ARBA00004481"/>
    </source>
</evidence>
<evidence type="ECO:0000256" key="5">
    <source>
        <dbReference type="ARBA" id="ARBA00022723"/>
    </source>
</evidence>
<evidence type="ECO:0000256" key="1">
    <source>
        <dbReference type="ARBA" id="ARBA00004414"/>
    </source>
</evidence>
<dbReference type="Proteomes" id="UP001642520">
    <property type="component" value="Unassembled WGS sequence"/>
</dbReference>
<keyword evidence="10" id="KW-1185">Reference proteome</keyword>
<evidence type="ECO:0000256" key="4">
    <source>
        <dbReference type="ARBA" id="ARBA00005975"/>
    </source>
</evidence>
<reference evidence="9 10" key="1">
    <citation type="submission" date="2024-08" db="EMBL/GenBank/DDBJ databases">
        <authorList>
            <person name="Will J Nash"/>
            <person name="Angela Man"/>
            <person name="Seanna McTaggart"/>
            <person name="Kendall Baker"/>
            <person name="Tom Barker"/>
            <person name="Leah Catchpole"/>
            <person name="Alex Durrant"/>
            <person name="Karim Gharbi"/>
            <person name="Naomi Irish"/>
            <person name="Gemy Kaithakottil"/>
            <person name="Debby Ku"/>
            <person name="Aaliyah Providence"/>
            <person name="Felix Shaw"/>
            <person name="David Swarbreck"/>
            <person name="Chris Watkins"/>
            <person name="Ann M. McCartney"/>
            <person name="Giulio Formenti"/>
            <person name="Alice Mouton"/>
            <person name="Noel Vella"/>
            <person name="Bjorn M von Reumont"/>
            <person name="Adriana Vella"/>
            <person name="Wilfried Haerty"/>
        </authorList>
    </citation>
    <scope>NUCLEOTIDE SEQUENCE [LARGE SCALE GENOMIC DNA]</scope>
</reference>
<dbReference type="SMART" id="SM00714">
    <property type="entry name" value="LITAF"/>
    <property type="match status" value="1"/>
</dbReference>
<dbReference type="InterPro" id="IPR037519">
    <property type="entry name" value="LITAF_fam"/>
</dbReference>
<proteinExistence type="inferred from homology"/>
<dbReference type="EMBL" id="CAXAJV020001292">
    <property type="protein sequence ID" value="CAL7941193.1"/>
    <property type="molecule type" value="Genomic_DNA"/>
</dbReference>
<comment type="caution">
    <text evidence="9">The sequence shown here is derived from an EMBL/GenBank/DDBJ whole genome shotgun (WGS) entry which is preliminary data.</text>
</comment>
<evidence type="ECO:0000259" key="8">
    <source>
        <dbReference type="PROSITE" id="PS51837"/>
    </source>
</evidence>
<dbReference type="InterPro" id="IPR006629">
    <property type="entry name" value="LITAF"/>
</dbReference>
<dbReference type="PANTHER" id="PTHR23292">
    <property type="entry name" value="LIPOPOLYSACCHARIDE-INDUCED TUMOR NECROSIS FACTOR-ALPHA FACTOR"/>
    <property type="match status" value="1"/>
</dbReference>
<evidence type="ECO:0000313" key="9">
    <source>
        <dbReference type="EMBL" id="CAL7941193.1"/>
    </source>
</evidence>
<evidence type="ECO:0000256" key="6">
    <source>
        <dbReference type="ARBA" id="ARBA00022833"/>
    </source>
</evidence>
<comment type="similarity">
    <text evidence="4">Belongs to the CDIP1/LITAF family.</text>
</comment>
<dbReference type="PANTHER" id="PTHR23292:SF14">
    <property type="entry name" value="FI16615P1-RELATED"/>
    <property type="match status" value="1"/>
</dbReference>
<name>A0ABP1NN66_XYLVO</name>
<evidence type="ECO:0000256" key="3">
    <source>
        <dbReference type="ARBA" id="ARBA00004630"/>
    </source>
</evidence>
<evidence type="ECO:0000256" key="7">
    <source>
        <dbReference type="ARBA" id="ARBA00023136"/>
    </source>
</evidence>
<dbReference type="Pfam" id="PF10601">
    <property type="entry name" value="zf-LITAF-like"/>
    <property type="match status" value="1"/>
</dbReference>
<keyword evidence="5" id="KW-0479">Metal-binding</keyword>
<protein>
    <recommendedName>
        <fullName evidence="8">LITAF domain-containing protein</fullName>
    </recommendedName>
</protein>
<gene>
    <name evidence="9" type="ORF">XYLVIOL_LOCUS4871</name>
</gene>
<feature type="domain" description="LITAF" evidence="8">
    <location>
        <begin position="299"/>
        <end position="382"/>
    </location>
</feature>
<keyword evidence="7" id="KW-0472">Membrane</keyword>
<accession>A0ABP1NN66</accession>
<evidence type="ECO:0000313" key="10">
    <source>
        <dbReference type="Proteomes" id="UP001642520"/>
    </source>
</evidence>
<organism evidence="9 10">
    <name type="scientific">Xylocopa violacea</name>
    <name type="common">Violet carpenter bee</name>
    <name type="synonym">Apis violacea</name>
    <dbReference type="NCBI Taxonomy" id="135666"/>
    <lineage>
        <taxon>Eukaryota</taxon>
        <taxon>Metazoa</taxon>
        <taxon>Ecdysozoa</taxon>
        <taxon>Arthropoda</taxon>
        <taxon>Hexapoda</taxon>
        <taxon>Insecta</taxon>
        <taxon>Pterygota</taxon>
        <taxon>Neoptera</taxon>
        <taxon>Endopterygota</taxon>
        <taxon>Hymenoptera</taxon>
        <taxon>Apocrita</taxon>
        <taxon>Aculeata</taxon>
        <taxon>Apoidea</taxon>
        <taxon>Anthophila</taxon>
        <taxon>Apidae</taxon>
        <taxon>Xylocopa</taxon>
        <taxon>Xylocopa</taxon>
    </lineage>
</organism>
<sequence length="383" mass="43079">MCSNEEIKDLTNQDAEGIDDILEMFDEIKSEPLDSSSNQISSTETEFRLKSMKEFSTVATQTPLTLISLTLIQSSSDKQFIDSTTSPMHFNEELCENMSITLSHETETQGTLLHPLLTSSRPRSSRDTILQISTSFSSNVLGLRNEVLTVTTDYDSPISDTHSVLIDTIDQDANLDLHLSVRDTYEPSHLLDLALSNVESTSNNVFTSRTDHRSWNIIKLLHSCLGCILTANNEPDACPYMRDAPPTYSTIYMSRATTMRRNWRPFRSTNRSSFTAPMPPPSYAQTQGISLTSYSMNGPLRVSPNTSRIWFSRPTTAICPRCTTIIVTTIEARQSIITHIIAIALFFCGCWPCCMIPYCINTCKTIDHYCPVCHAYLGTYRPW</sequence>